<dbReference type="EMBL" id="JAPFFF010000001">
    <property type="protein sequence ID" value="KAK8898109.1"/>
    <property type="molecule type" value="Genomic_DNA"/>
</dbReference>
<evidence type="ECO:0000313" key="2">
    <source>
        <dbReference type="Proteomes" id="UP001470230"/>
    </source>
</evidence>
<reference evidence="1 2" key="1">
    <citation type="submission" date="2024-04" db="EMBL/GenBank/DDBJ databases">
        <title>Tritrichomonas musculus Genome.</title>
        <authorList>
            <person name="Alves-Ferreira E."/>
            <person name="Grigg M."/>
            <person name="Lorenzi H."/>
            <person name="Galac M."/>
        </authorList>
    </citation>
    <scope>NUCLEOTIDE SEQUENCE [LARGE SCALE GENOMIC DNA]</scope>
    <source>
        <strain evidence="1 2">EAF2021</strain>
    </source>
</reference>
<sequence>MEGTNTQKPESEMRLFKIPTEEFEKHLNTELSKEKVKEILDILKNSNNLRTKEEFEEIKIRLYTSCRKGEFELTKIYLNEKIENEDLTFKIDKSNQTASLFKVNKIFEQLTIPRTVKHESIDYLITSITGTGNNIKTIQFVDNSAVKTIYSDAFSQSKIEEIHFPSSLIELQSGWCFGTDELTKIIISPSNGQFIFQEDKYLLGKTDPNSDEFDNFLYAIRNTKEISIPSNIKVISPFAFYQCYDLTKVEIPTNSNLEIIGSDSFSQTYIEEIYIPPKVLKICEFAFYECQNLKRIEIPQNSNLQTIESNSFRNSTIEEILD</sequence>
<evidence type="ECO:0008006" key="3">
    <source>
        <dbReference type="Google" id="ProtNLM"/>
    </source>
</evidence>
<name>A0ABR2L424_9EUKA</name>
<organism evidence="1 2">
    <name type="scientific">Tritrichomonas musculus</name>
    <dbReference type="NCBI Taxonomy" id="1915356"/>
    <lineage>
        <taxon>Eukaryota</taxon>
        <taxon>Metamonada</taxon>
        <taxon>Parabasalia</taxon>
        <taxon>Tritrichomonadida</taxon>
        <taxon>Tritrichomonadidae</taxon>
        <taxon>Tritrichomonas</taxon>
    </lineage>
</organism>
<dbReference type="SUPFAM" id="SSF52058">
    <property type="entry name" value="L domain-like"/>
    <property type="match status" value="1"/>
</dbReference>
<dbReference type="Gene3D" id="3.80.10.10">
    <property type="entry name" value="Ribonuclease Inhibitor"/>
    <property type="match status" value="2"/>
</dbReference>
<protein>
    <recommendedName>
        <fullName evidence="3">Leucine-rich repeat domain-containing protein</fullName>
    </recommendedName>
</protein>
<accession>A0ABR2L424</accession>
<dbReference type="InterPro" id="IPR032675">
    <property type="entry name" value="LRR_dom_sf"/>
</dbReference>
<proteinExistence type="predicted"/>
<dbReference type="PANTHER" id="PTHR45661">
    <property type="entry name" value="SURFACE ANTIGEN"/>
    <property type="match status" value="1"/>
</dbReference>
<dbReference type="Pfam" id="PF13306">
    <property type="entry name" value="LRR_5"/>
    <property type="match status" value="2"/>
</dbReference>
<dbReference type="PANTHER" id="PTHR45661:SF3">
    <property type="entry name" value="IG-LIKE DOMAIN-CONTAINING PROTEIN"/>
    <property type="match status" value="1"/>
</dbReference>
<dbReference type="InterPro" id="IPR053139">
    <property type="entry name" value="Surface_bspA-like"/>
</dbReference>
<evidence type="ECO:0000313" key="1">
    <source>
        <dbReference type="EMBL" id="KAK8898109.1"/>
    </source>
</evidence>
<gene>
    <name evidence="1" type="ORF">M9Y10_000378</name>
</gene>
<dbReference type="Proteomes" id="UP001470230">
    <property type="component" value="Unassembled WGS sequence"/>
</dbReference>
<keyword evidence="2" id="KW-1185">Reference proteome</keyword>
<dbReference type="InterPro" id="IPR026906">
    <property type="entry name" value="LRR_5"/>
</dbReference>
<comment type="caution">
    <text evidence="1">The sequence shown here is derived from an EMBL/GenBank/DDBJ whole genome shotgun (WGS) entry which is preliminary data.</text>
</comment>